<accession>A0A1C7E5D2</accession>
<dbReference type="OrthoDB" id="2955631at2"/>
<dbReference type="RefSeq" id="WP_068868652.1">
    <property type="nucleotide sequence ID" value="NZ_CP016539.2"/>
</dbReference>
<dbReference type="Proteomes" id="UP000092650">
    <property type="component" value="Chromosome"/>
</dbReference>
<protein>
    <recommendedName>
        <fullName evidence="4">DUF2254 domain-containing protein</fullName>
    </recommendedName>
</protein>
<evidence type="ECO:0000256" key="1">
    <source>
        <dbReference type="SAM" id="Phobius"/>
    </source>
</evidence>
<keyword evidence="1" id="KW-0812">Transmembrane</keyword>
<feature type="transmembrane region" description="Helical" evidence="1">
    <location>
        <begin position="59"/>
        <end position="82"/>
    </location>
</feature>
<reference evidence="2" key="1">
    <citation type="submission" date="2016-10" db="EMBL/GenBank/DDBJ databases">
        <authorList>
            <person name="See-Too W.S."/>
        </authorList>
    </citation>
    <scope>NUCLEOTIDE SEQUENCE [LARGE SCALE GENOMIC DNA]</scope>
    <source>
        <strain evidence="2">DSM 23997</strain>
    </source>
</reference>
<gene>
    <name evidence="2" type="ORF">BBI15_00890</name>
</gene>
<keyword evidence="3" id="KW-1185">Reference proteome</keyword>
<organism evidence="2 3">
    <name type="scientific">Planococcus plakortidis</name>
    <dbReference type="NCBI Taxonomy" id="1038856"/>
    <lineage>
        <taxon>Bacteria</taxon>
        <taxon>Bacillati</taxon>
        <taxon>Bacillota</taxon>
        <taxon>Bacilli</taxon>
        <taxon>Bacillales</taxon>
        <taxon>Caryophanaceae</taxon>
        <taxon>Planococcus</taxon>
    </lineage>
</organism>
<evidence type="ECO:0000313" key="2">
    <source>
        <dbReference type="EMBL" id="ANU18885.1"/>
    </source>
</evidence>
<dbReference type="STRING" id="1038856.BBI15_00890"/>
<dbReference type="KEGG" id="ppla:BBI15_00890"/>
<sequence>MKKVYYNWREKLWVTPAFYSILAVLLSIGFFYVDLLLVRQYREFIPDILLTNVELAQTIMGALAGALLTMTTFTFSTILVVLTMYSSQFSPRTLKNFVHDRLTWRVLGVFLGGFIYNTLSLLFMRDALYTHDVISTFVGILIAFLCLSTFAYFIHHIATHVQVEKLIDELEKDAERIIGTYSDKQQQEMELETQWNPDGFAETILAGTDGYIQFLYFDKLTGYAVEHELEVEILHGIGSYVHENTPLFRVYQRQQEDLDLRRFITIGTERTTDQDLDFAIQKMVEVALRAISPGINDPNTANGIIIRVGRLLGKLSHLETGTLTIRDEEQKDRVRYPFFTFPHFLYLTFHQLIHYGKEDVSVVAAILESLTNAAQLSSPSHHEAIWGTQLYVLEHVEEASFKRLDRRYIQGKLDRLAQAMDRRPVLLSDYRRDRGQDQQL</sequence>
<dbReference type="InterPro" id="IPR018723">
    <property type="entry name" value="DUF2254_membrane"/>
</dbReference>
<dbReference type="Pfam" id="PF10011">
    <property type="entry name" value="DUF2254"/>
    <property type="match status" value="1"/>
</dbReference>
<proteinExistence type="predicted"/>
<feature type="transmembrane region" description="Helical" evidence="1">
    <location>
        <begin position="12"/>
        <end position="33"/>
    </location>
</feature>
<evidence type="ECO:0000313" key="3">
    <source>
        <dbReference type="Proteomes" id="UP000092650"/>
    </source>
</evidence>
<dbReference type="EMBL" id="CP016539">
    <property type="protein sequence ID" value="ANU18885.1"/>
    <property type="molecule type" value="Genomic_DNA"/>
</dbReference>
<feature type="transmembrane region" description="Helical" evidence="1">
    <location>
        <begin position="134"/>
        <end position="154"/>
    </location>
</feature>
<name>A0A1C7E5D2_9BACL</name>
<keyword evidence="1" id="KW-1133">Transmembrane helix</keyword>
<dbReference type="AlphaFoldDB" id="A0A1C7E5D2"/>
<evidence type="ECO:0008006" key="4">
    <source>
        <dbReference type="Google" id="ProtNLM"/>
    </source>
</evidence>
<feature type="transmembrane region" description="Helical" evidence="1">
    <location>
        <begin position="102"/>
        <end position="122"/>
    </location>
</feature>
<keyword evidence="1" id="KW-0472">Membrane</keyword>